<accession>A0A7Y7WC55</accession>
<evidence type="ECO:0000313" key="11">
    <source>
        <dbReference type="EMBL" id="NWB46669.1"/>
    </source>
</evidence>
<keyword evidence="4" id="KW-1003">Cell membrane</keyword>
<keyword evidence="5" id="KW-0488">Methylation</keyword>
<sequence length="203" mass="22349">MNKRQQGFTLIEVMVAIMLMAIVSVIAWRGLDSVNRADEHLKASAGQTRELLAALGQLERDVALRAGIELVEPVVVDTEHEAPPAPVALSVRSAEGKGFRLDLIRAAPQQDGALQRVRWWLQGGTLYRAAGQARTQFPLPAAKDGVAVLSQVREMDLRVWQPGKGWRNLGGNHQDNPQGLEITLVRDTPQGPERYRQVLGPLE</sequence>
<dbReference type="AlphaFoldDB" id="A0A7Y7WC55"/>
<evidence type="ECO:0000256" key="7">
    <source>
        <dbReference type="ARBA" id="ARBA00022692"/>
    </source>
</evidence>
<evidence type="ECO:0000256" key="2">
    <source>
        <dbReference type="ARBA" id="ARBA00011084"/>
    </source>
</evidence>
<keyword evidence="8 10" id="KW-1133">Transmembrane helix</keyword>
<dbReference type="Proteomes" id="UP000582981">
    <property type="component" value="Unassembled WGS sequence"/>
</dbReference>
<dbReference type="GO" id="GO:0015628">
    <property type="term" value="P:protein secretion by the type II secretion system"/>
    <property type="evidence" value="ECO:0007669"/>
    <property type="project" value="InterPro"/>
</dbReference>
<dbReference type="PROSITE" id="PS00409">
    <property type="entry name" value="PROKAR_NTER_METHYL"/>
    <property type="match status" value="1"/>
</dbReference>
<gene>
    <name evidence="11" type="ORF">HX829_09195</name>
</gene>
<keyword evidence="6" id="KW-0997">Cell inner membrane</keyword>
<dbReference type="PANTHER" id="PTHR39583:SF2">
    <property type="entry name" value="TYPE II SECRETION SYSTEM PROTEIN J"/>
    <property type="match status" value="1"/>
</dbReference>
<organism evidence="11 12">
    <name type="scientific">Pseudomonas gingeri</name>
    <dbReference type="NCBI Taxonomy" id="117681"/>
    <lineage>
        <taxon>Bacteria</taxon>
        <taxon>Pseudomonadati</taxon>
        <taxon>Pseudomonadota</taxon>
        <taxon>Gammaproteobacteria</taxon>
        <taxon>Pseudomonadales</taxon>
        <taxon>Pseudomonadaceae</taxon>
        <taxon>Pseudomonas</taxon>
    </lineage>
</organism>
<comment type="subcellular location">
    <subcellularLocation>
        <location evidence="1">Cell inner membrane</location>
        <topology evidence="1">Single-pass membrane protein</topology>
    </subcellularLocation>
</comment>
<evidence type="ECO:0000256" key="3">
    <source>
        <dbReference type="ARBA" id="ARBA00021539"/>
    </source>
</evidence>
<dbReference type="GO" id="GO:0015627">
    <property type="term" value="C:type II protein secretion system complex"/>
    <property type="evidence" value="ECO:0007669"/>
    <property type="project" value="InterPro"/>
</dbReference>
<dbReference type="PANTHER" id="PTHR39583">
    <property type="entry name" value="TYPE II SECRETION SYSTEM PROTEIN J-RELATED"/>
    <property type="match status" value="1"/>
</dbReference>
<evidence type="ECO:0000256" key="10">
    <source>
        <dbReference type="SAM" id="Phobius"/>
    </source>
</evidence>
<proteinExistence type="inferred from homology"/>
<dbReference type="Pfam" id="PF07963">
    <property type="entry name" value="N_methyl"/>
    <property type="match status" value="1"/>
</dbReference>
<evidence type="ECO:0000256" key="1">
    <source>
        <dbReference type="ARBA" id="ARBA00004377"/>
    </source>
</evidence>
<dbReference type="InterPro" id="IPR010055">
    <property type="entry name" value="T2SS_protein-GspJ"/>
</dbReference>
<name>A0A7Y7WC55_9PSED</name>
<reference evidence="11 12" key="1">
    <citation type="submission" date="2020-04" db="EMBL/GenBank/DDBJ databases">
        <title>Molecular characterization of pseudomonads from Agaricus bisporus reveal novel blotch 2 pathogens in Western Europe.</title>
        <authorList>
            <person name="Taparia T."/>
            <person name="Krijger M."/>
            <person name="Haynes E."/>
            <person name="Elpinstone J.G."/>
            <person name="Noble R."/>
            <person name="Van Der Wolf J."/>
        </authorList>
    </citation>
    <scope>NUCLEOTIDE SEQUENCE [LARGE SCALE GENOMIC DNA]</scope>
    <source>
        <strain evidence="11 12">F1001</strain>
    </source>
</reference>
<dbReference type="InterPro" id="IPR045584">
    <property type="entry name" value="Pilin-like"/>
</dbReference>
<evidence type="ECO:0000256" key="9">
    <source>
        <dbReference type="ARBA" id="ARBA00023136"/>
    </source>
</evidence>
<dbReference type="Pfam" id="PF11612">
    <property type="entry name" value="T2SSJ"/>
    <property type="match status" value="1"/>
</dbReference>
<dbReference type="GO" id="GO:0005886">
    <property type="term" value="C:plasma membrane"/>
    <property type="evidence" value="ECO:0007669"/>
    <property type="project" value="UniProtKB-SubCell"/>
</dbReference>
<keyword evidence="9 10" id="KW-0472">Membrane</keyword>
<evidence type="ECO:0000313" key="12">
    <source>
        <dbReference type="Proteomes" id="UP000582981"/>
    </source>
</evidence>
<keyword evidence="7 10" id="KW-0812">Transmembrane</keyword>
<comment type="caution">
    <text evidence="11">The sequence shown here is derived from an EMBL/GenBank/DDBJ whole genome shotgun (WGS) entry which is preliminary data.</text>
</comment>
<protein>
    <recommendedName>
        <fullName evidence="3">Type II secretion system protein J</fullName>
    </recommendedName>
</protein>
<dbReference type="SUPFAM" id="SSF54523">
    <property type="entry name" value="Pili subunits"/>
    <property type="match status" value="2"/>
</dbReference>
<comment type="similarity">
    <text evidence="2">Belongs to the GSP J family.</text>
</comment>
<evidence type="ECO:0000256" key="8">
    <source>
        <dbReference type="ARBA" id="ARBA00022989"/>
    </source>
</evidence>
<dbReference type="EMBL" id="JACAPU010000012">
    <property type="protein sequence ID" value="NWB46669.1"/>
    <property type="molecule type" value="Genomic_DNA"/>
</dbReference>
<dbReference type="RefSeq" id="WP_100941092.1">
    <property type="nucleotide sequence ID" value="NZ_JACAPU010000012.1"/>
</dbReference>
<evidence type="ECO:0000256" key="6">
    <source>
        <dbReference type="ARBA" id="ARBA00022519"/>
    </source>
</evidence>
<dbReference type="InterPro" id="IPR012902">
    <property type="entry name" value="N_methyl_site"/>
</dbReference>
<feature type="transmembrane region" description="Helical" evidence="10">
    <location>
        <begin position="7"/>
        <end position="28"/>
    </location>
</feature>
<dbReference type="NCBIfam" id="TIGR02532">
    <property type="entry name" value="IV_pilin_GFxxxE"/>
    <property type="match status" value="1"/>
</dbReference>
<dbReference type="InterPro" id="IPR051621">
    <property type="entry name" value="T2SS_protein_J"/>
</dbReference>
<evidence type="ECO:0000256" key="5">
    <source>
        <dbReference type="ARBA" id="ARBA00022481"/>
    </source>
</evidence>
<evidence type="ECO:0000256" key="4">
    <source>
        <dbReference type="ARBA" id="ARBA00022475"/>
    </source>
</evidence>